<dbReference type="EMBL" id="LT907988">
    <property type="protein sequence ID" value="SOE46231.1"/>
    <property type="molecule type" value="Genomic_DNA"/>
</dbReference>
<evidence type="ECO:0000256" key="5">
    <source>
        <dbReference type="SAM" id="MobiDB-lite"/>
    </source>
</evidence>
<protein>
    <submittedName>
        <fullName evidence="8">Putative desaturase</fullName>
    </submittedName>
</protein>
<gene>
    <name evidence="8" type="ORF">ODI_02028</name>
    <name evidence="9" type="ORF">ODI_R0206</name>
</gene>
<keyword evidence="2 6" id="KW-0812">Transmembrane</keyword>
<feature type="domain" description="Fatty acid hydroxylase" evidence="7">
    <location>
        <begin position="104"/>
        <end position="232"/>
    </location>
</feature>
<dbReference type="GO" id="GO:0016491">
    <property type="term" value="F:oxidoreductase activity"/>
    <property type="evidence" value="ECO:0007669"/>
    <property type="project" value="InterPro"/>
</dbReference>
<dbReference type="RefSeq" id="WP_067755069.1">
    <property type="nucleotide sequence ID" value="NZ_LT907988.1"/>
</dbReference>
<reference evidence="9 10" key="2">
    <citation type="submission" date="2017-08" db="EMBL/GenBank/DDBJ databases">
        <authorList>
            <person name="de Groot N.N."/>
        </authorList>
    </citation>
    <scope>NUCLEOTIDE SEQUENCE [LARGE SCALE GENOMIC DNA]</scope>
    <source>
        <strain evidence="9">Orrdi1</strain>
    </source>
</reference>
<keyword evidence="3 6" id="KW-1133">Transmembrane helix</keyword>
<dbReference type="EMBL" id="FLRC01000024">
    <property type="protein sequence ID" value="SBT26031.1"/>
    <property type="molecule type" value="Genomic_DNA"/>
</dbReference>
<evidence type="ECO:0000313" key="9">
    <source>
        <dbReference type="EMBL" id="SOE46231.1"/>
    </source>
</evidence>
<dbReference type="GO" id="GO:0005506">
    <property type="term" value="F:iron ion binding"/>
    <property type="evidence" value="ECO:0007669"/>
    <property type="project" value="InterPro"/>
</dbReference>
<dbReference type="GO" id="GO:0008610">
    <property type="term" value="P:lipid biosynthetic process"/>
    <property type="evidence" value="ECO:0007669"/>
    <property type="project" value="InterPro"/>
</dbReference>
<dbReference type="InterPro" id="IPR006694">
    <property type="entry name" value="Fatty_acid_hydroxylase"/>
</dbReference>
<dbReference type="AlphaFoldDB" id="A0A1C3K3E4"/>
<feature type="region of interest" description="Disordered" evidence="5">
    <location>
        <begin position="246"/>
        <end position="265"/>
    </location>
</feature>
<evidence type="ECO:0000256" key="1">
    <source>
        <dbReference type="ARBA" id="ARBA00004370"/>
    </source>
</evidence>
<dbReference type="GO" id="GO:0016020">
    <property type="term" value="C:membrane"/>
    <property type="evidence" value="ECO:0007669"/>
    <property type="project" value="UniProtKB-SubCell"/>
</dbReference>
<organism evidence="8 10">
    <name type="scientific">Orrella dioscoreae</name>
    <dbReference type="NCBI Taxonomy" id="1851544"/>
    <lineage>
        <taxon>Bacteria</taxon>
        <taxon>Pseudomonadati</taxon>
        <taxon>Pseudomonadota</taxon>
        <taxon>Betaproteobacteria</taxon>
        <taxon>Burkholderiales</taxon>
        <taxon>Alcaligenaceae</taxon>
        <taxon>Orrella</taxon>
    </lineage>
</organism>
<evidence type="ECO:0000256" key="4">
    <source>
        <dbReference type="ARBA" id="ARBA00023136"/>
    </source>
</evidence>
<feature type="transmembrane region" description="Helical" evidence="6">
    <location>
        <begin position="137"/>
        <end position="164"/>
    </location>
</feature>
<keyword evidence="10" id="KW-1185">Reference proteome</keyword>
<dbReference type="OrthoDB" id="9770329at2"/>
<feature type="transmembrane region" description="Helical" evidence="6">
    <location>
        <begin position="68"/>
        <end position="91"/>
    </location>
</feature>
<dbReference type="InterPro" id="IPR050307">
    <property type="entry name" value="Sterol_Desaturase_Related"/>
</dbReference>
<evidence type="ECO:0000313" key="8">
    <source>
        <dbReference type="EMBL" id="SBT26031.1"/>
    </source>
</evidence>
<feature type="transmembrane region" description="Helical" evidence="6">
    <location>
        <begin position="170"/>
        <end position="191"/>
    </location>
</feature>
<dbReference type="Proteomes" id="UP000078558">
    <property type="component" value="Chromosome I"/>
</dbReference>
<evidence type="ECO:0000256" key="6">
    <source>
        <dbReference type="SAM" id="Phobius"/>
    </source>
</evidence>
<proteinExistence type="predicted"/>
<feature type="transmembrane region" description="Helical" evidence="6">
    <location>
        <begin position="97"/>
        <end position="116"/>
    </location>
</feature>
<dbReference type="Pfam" id="PF04116">
    <property type="entry name" value="FA_hydroxylase"/>
    <property type="match status" value="1"/>
</dbReference>
<feature type="transmembrane region" description="Helical" evidence="6">
    <location>
        <begin position="13"/>
        <end position="35"/>
    </location>
</feature>
<accession>A0A1C3K3E4</accession>
<dbReference type="STRING" id="1851544.ODI_02028"/>
<keyword evidence="4 6" id="KW-0472">Membrane</keyword>
<evidence type="ECO:0000313" key="10">
    <source>
        <dbReference type="Proteomes" id="UP000078558"/>
    </source>
</evidence>
<dbReference type="PANTHER" id="PTHR11863">
    <property type="entry name" value="STEROL DESATURASE"/>
    <property type="match status" value="1"/>
</dbReference>
<evidence type="ECO:0000256" key="3">
    <source>
        <dbReference type="ARBA" id="ARBA00022989"/>
    </source>
</evidence>
<dbReference type="KEGG" id="odi:ODI_R0206"/>
<name>A0A1C3K3E4_9BURK</name>
<evidence type="ECO:0000256" key="2">
    <source>
        <dbReference type="ARBA" id="ARBA00022692"/>
    </source>
</evidence>
<sequence length="265" mass="29899">MAQAFAALSAVEVMAYGLLFFGGIYLVFGLATWTLTRHVLPALGIGRVLDPRALQPGQLRRELQQSGVSILIFGLGMIFPWGLLQLGWAQLAERTPGQVALEILALVIWNDVHFYINHRLLHTRPLRRFHLPHHRSVVTTPFSTYSFHPIEALMLGNVILLPMVVHDFSFWSLLSVPIFSLFFNCIGHANYDFFTRVSPMHWFAASRRHHLHHACYQGNYGFQFTFMDRLFRSVLPPDAAAAQIQQQSQARARRDAGSQAGGHAG</sequence>
<evidence type="ECO:0000259" key="7">
    <source>
        <dbReference type="Pfam" id="PF04116"/>
    </source>
</evidence>
<reference evidence="8 10" key="1">
    <citation type="submission" date="2016-06" db="EMBL/GenBank/DDBJ databases">
        <authorList>
            <person name="Kjaerup R.B."/>
            <person name="Dalgaard T.S."/>
            <person name="Juul-Madsen H.R."/>
        </authorList>
    </citation>
    <scope>NUCLEOTIDE SEQUENCE [LARGE SCALE GENOMIC DNA]</scope>
    <source>
        <strain evidence="8">Orrdi1</strain>
    </source>
</reference>
<comment type="subcellular location">
    <subcellularLocation>
        <location evidence="1">Membrane</location>
    </subcellularLocation>
</comment>